<feature type="domain" description="HTH deoR-type" evidence="4">
    <location>
        <begin position="3"/>
        <end position="58"/>
    </location>
</feature>
<proteinExistence type="predicted"/>
<evidence type="ECO:0000256" key="2">
    <source>
        <dbReference type="ARBA" id="ARBA00023125"/>
    </source>
</evidence>
<keyword evidence="1" id="KW-0805">Transcription regulation</keyword>
<evidence type="ECO:0000256" key="3">
    <source>
        <dbReference type="ARBA" id="ARBA00023163"/>
    </source>
</evidence>
<dbReference type="Gene3D" id="1.10.10.10">
    <property type="entry name" value="Winged helix-like DNA-binding domain superfamily/Winged helix DNA-binding domain"/>
    <property type="match status" value="1"/>
</dbReference>
<dbReference type="SMART" id="SM00420">
    <property type="entry name" value="HTH_DEOR"/>
    <property type="match status" value="1"/>
</dbReference>
<dbReference type="PANTHER" id="PTHR30363:SF44">
    <property type="entry name" value="AGA OPERON TRANSCRIPTIONAL REPRESSOR-RELATED"/>
    <property type="match status" value="1"/>
</dbReference>
<dbReference type="PROSITE" id="PS51000">
    <property type="entry name" value="HTH_DEOR_2"/>
    <property type="match status" value="1"/>
</dbReference>
<protein>
    <submittedName>
        <fullName evidence="5">DeoR/GlpR transcriptional regulator</fullName>
    </submittedName>
</protein>
<name>A0A431UX88_9BACI</name>
<dbReference type="RefSeq" id="WP_126292438.1">
    <property type="nucleotide sequence ID" value="NZ_CP155468.1"/>
</dbReference>
<organism evidence="5 6">
    <name type="scientific">Lysinibacillus telephonicus</name>
    <dbReference type="NCBI Taxonomy" id="1714840"/>
    <lineage>
        <taxon>Bacteria</taxon>
        <taxon>Bacillati</taxon>
        <taxon>Bacillota</taxon>
        <taxon>Bacilli</taxon>
        <taxon>Bacillales</taxon>
        <taxon>Bacillaceae</taxon>
        <taxon>Lysinibacillus</taxon>
    </lineage>
</organism>
<dbReference type="InterPro" id="IPR014036">
    <property type="entry name" value="DeoR-like_C"/>
</dbReference>
<dbReference type="InterPro" id="IPR036388">
    <property type="entry name" value="WH-like_DNA-bd_sf"/>
</dbReference>
<dbReference type="InterPro" id="IPR050313">
    <property type="entry name" value="Carb_Metab_HTH_regulators"/>
</dbReference>
<dbReference type="SMART" id="SM01134">
    <property type="entry name" value="DeoRC"/>
    <property type="match status" value="1"/>
</dbReference>
<gene>
    <name evidence="5" type="ORF">EKG35_00970</name>
</gene>
<evidence type="ECO:0000313" key="5">
    <source>
        <dbReference type="EMBL" id="RTQ96254.1"/>
    </source>
</evidence>
<keyword evidence="3" id="KW-0804">Transcription</keyword>
<dbReference type="PRINTS" id="PR00037">
    <property type="entry name" value="HTHLACR"/>
</dbReference>
<dbReference type="Pfam" id="PF08220">
    <property type="entry name" value="HTH_DeoR"/>
    <property type="match status" value="1"/>
</dbReference>
<sequence length="254" mass="28445">MLAAERRKKIYELVDEQTSVKVADLSNLFSVTEETIRRDLEKLEKENKIKRLHGGAVKVSSNDSEVHFTEREILHVEEKRAIAAEAAKLISEGDKIILDASTTAWCLARCLPNISITVITNSVQVVNELMEKDRIEVICIGGRYSAKSHSFIGPLSERSLDNYHVHKAFISCKGVHITNGVRDSSELQALLKRQMIAHCEEAILMVDNSKVNAHSFSHIAPLSFIHTIICDDKIDKNFKLQAEEIGVNVKTVSL</sequence>
<dbReference type="InterPro" id="IPR036390">
    <property type="entry name" value="WH_DNA-bd_sf"/>
</dbReference>
<dbReference type="GO" id="GO:0003677">
    <property type="term" value="F:DNA binding"/>
    <property type="evidence" value="ECO:0007669"/>
    <property type="project" value="UniProtKB-KW"/>
</dbReference>
<dbReference type="EMBL" id="RXNR01000002">
    <property type="protein sequence ID" value="RTQ96254.1"/>
    <property type="molecule type" value="Genomic_DNA"/>
</dbReference>
<dbReference type="GO" id="GO:0003700">
    <property type="term" value="F:DNA-binding transcription factor activity"/>
    <property type="evidence" value="ECO:0007669"/>
    <property type="project" value="InterPro"/>
</dbReference>
<accession>A0A431UX88</accession>
<dbReference type="InterPro" id="IPR037171">
    <property type="entry name" value="NagB/RpiA_transferase-like"/>
</dbReference>
<reference evidence="5 6" key="1">
    <citation type="submission" date="2018-12" db="EMBL/GenBank/DDBJ databases">
        <authorList>
            <person name="Yu L."/>
        </authorList>
    </citation>
    <scope>NUCLEOTIDE SEQUENCE [LARGE SCALE GENOMIC DNA]</scope>
    <source>
        <strain evidence="5 6">S5H2222</strain>
    </source>
</reference>
<dbReference type="OrthoDB" id="9797223at2"/>
<dbReference type="AlphaFoldDB" id="A0A431UX88"/>
<dbReference type="PANTHER" id="PTHR30363">
    <property type="entry name" value="HTH-TYPE TRANSCRIPTIONAL REGULATOR SRLR-RELATED"/>
    <property type="match status" value="1"/>
</dbReference>
<evidence type="ECO:0000256" key="1">
    <source>
        <dbReference type="ARBA" id="ARBA00023015"/>
    </source>
</evidence>
<dbReference type="InterPro" id="IPR001034">
    <property type="entry name" value="DeoR_HTH"/>
</dbReference>
<evidence type="ECO:0000259" key="4">
    <source>
        <dbReference type="PROSITE" id="PS51000"/>
    </source>
</evidence>
<dbReference type="InterPro" id="IPR018356">
    <property type="entry name" value="Tscrpt_reg_HTH_DeoR_CS"/>
</dbReference>
<keyword evidence="6" id="KW-1185">Reference proteome</keyword>
<dbReference type="Gene3D" id="3.40.50.1360">
    <property type="match status" value="1"/>
</dbReference>
<dbReference type="SUPFAM" id="SSF46785">
    <property type="entry name" value="Winged helix' DNA-binding domain"/>
    <property type="match status" value="1"/>
</dbReference>
<evidence type="ECO:0000313" key="6">
    <source>
        <dbReference type="Proteomes" id="UP000276349"/>
    </source>
</evidence>
<dbReference type="PROSITE" id="PS00894">
    <property type="entry name" value="HTH_DEOR_1"/>
    <property type="match status" value="1"/>
</dbReference>
<keyword evidence="2" id="KW-0238">DNA-binding</keyword>
<comment type="caution">
    <text evidence="5">The sequence shown here is derived from an EMBL/GenBank/DDBJ whole genome shotgun (WGS) entry which is preliminary data.</text>
</comment>
<dbReference type="Proteomes" id="UP000276349">
    <property type="component" value="Unassembled WGS sequence"/>
</dbReference>
<dbReference type="SUPFAM" id="SSF100950">
    <property type="entry name" value="NagB/RpiA/CoA transferase-like"/>
    <property type="match status" value="1"/>
</dbReference>
<dbReference type="Pfam" id="PF00455">
    <property type="entry name" value="DeoRC"/>
    <property type="match status" value="1"/>
</dbReference>